<gene>
    <name evidence="2" type="ORF">CMQ_4449</name>
</gene>
<keyword evidence="3" id="KW-1185">Reference proteome</keyword>
<sequence length="588" mass="63076">MPATLAVESSWRMVDGEHDSFDTSVVPLEDDLFLSSGQPSQESQESQESQDDDIQTFLRRAEDDDDDPRVLLRSPFQPSLPSSAYRTPEPEFHMPSVDVGVNHRGSPAQRDRPSSHCSNQTVLTAATATNATTKTTTITTAKTTTTTSSPKTTLRLPSVALFVAVLVGCGTLFGPGGPANSTARSIYAEAVVPTCSIPAVAWLNLDVCAPARTVAESRAGPALVENAIDNSTTHDDDRRTQVAAVVRDHVAASQASGGTTAQETWLLARARTKDLRLALQAAQSRRSTAAVMAPSSAVPPSTSTPLPSREALLLLELDEYLEAAKGVSLALARFQTGAGAMAADTLAHATRRTLVQLRRMGQTGKVGRIEGEGEMEGEESWLPRMLRLGSSGSSARKRSGSSSSRHALVEAYRRHANTLVTKTGCRVNEAEAVLTALEAAGMHLEAVQAVVAGRLDELTGVSRAEATGPDRDRDREADTDANVLWRLLGAMLRSAVGSATDKASRALQQWEEHAAQLQTVRERHDATVRQTSKVLDELASLRGTLQQLQGRFAGEDSRPDLGHLGLDLRLHMDIIEAGIEDLEMVYRG</sequence>
<feature type="compositionally biased region" description="Polar residues" evidence="1">
    <location>
        <begin position="76"/>
        <end position="85"/>
    </location>
</feature>
<proteinExistence type="predicted"/>
<reference evidence="2 3" key="1">
    <citation type="journal article" date="2011" name="Proc. Natl. Acad. Sci. U.S.A.">
        <title>Genome and transcriptome analyses of the mountain pine beetle-fungal symbiont Grosmannia clavigera, a lodgepole pine pathogen.</title>
        <authorList>
            <person name="DiGuistini S."/>
            <person name="Wang Y."/>
            <person name="Liao N.Y."/>
            <person name="Taylor G."/>
            <person name="Tanguay P."/>
            <person name="Feau N."/>
            <person name="Henrissat B."/>
            <person name="Chan S.K."/>
            <person name="Hesse-Orce U."/>
            <person name="Alamouti S.M."/>
            <person name="Tsui C.K.M."/>
            <person name="Docking R.T."/>
            <person name="Levasseur A."/>
            <person name="Haridas S."/>
            <person name="Robertson G."/>
            <person name="Birol I."/>
            <person name="Holt R.A."/>
            <person name="Marra M.A."/>
            <person name="Hamelin R.C."/>
            <person name="Hirst M."/>
            <person name="Jones S.J.M."/>
            <person name="Bohlmann J."/>
            <person name="Breuil C."/>
        </authorList>
    </citation>
    <scope>NUCLEOTIDE SEQUENCE [LARGE SCALE GENOMIC DNA]</scope>
    <source>
        <strain evidence="3">kw1407 / UAMH 11150</strain>
    </source>
</reference>
<dbReference type="Proteomes" id="UP000007796">
    <property type="component" value="Unassembled WGS sequence"/>
</dbReference>
<name>F0XU22_GROCL</name>
<dbReference type="STRING" id="655863.F0XU22"/>
<dbReference type="eggNOG" id="ENOG502RZF1">
    <property type="taxonomic scope" value="Eukaryota"/>
</dbReference>
<feature type="compositionally biased region" description="Low complexity" evidence="1">
    <location>
        <begin position="35"/>
        <end position="47"/>
    </location>
</feature>
<dbReference type="InParanoid" id="F0XU22"/>
<dbReference type="AlphaFoldDB" id="F0XU22"/>
<dbReference type="OrthoDB" id="4179406at2759"/>
<dbReference type="RefSeq" id="XP_014168080.1">
    <property type="nucleotide sequence ID" value="XM_014312605.1"/>
</dbReference>
<evidence type="ECO:0000313" key="2">
    <source>
        <dbReference type="EMBL" id="EFW98597.1"/>
    </source>
</evidence>
<organism evidence="3">
    <name type="scientific">Grosmannia clavigera (strain kw1407 / UAMH 11150)</name>
    <name type="common">Blue stain fungus</name>
    <name type="synonym">Graphiocladiella clavigera</name>
    <dbReference type="NCBI Taxonomy" id="655863"/>
    <lineage>
        <taxon>Eukaryota</taxon>
        <taxon>Fungi</taxon>
        <taxon>Dikarya</taxon>
        <taxon>Ascomycota</taxon>
        <taxon>Pezizomycotina</taxon>
        <taxon>Sordariomycetes</taxon>
        <taxon>Sordariomycetidae</taxon>
        <taxon>Ophiostomatales</taxon>
        <taxon>Ophiostomataceae</taxon>
        <taxon>Leptographium</taxon>
    </lineage>
</organism>
<accession>F0XU22</accession>
<protein>
    <submittedName>
        <fullName evidence="2">Uncharacterized protein</fullName>
    </submittedName>
</protein>
<feature type="region of interest" description="Disordered" evidence="1">
    <location>
        <begin position="30"/>
        <end position="118"/>
    </location>
</feature>
<evidence type="ECO:0000256" key="1">
    <source>
        <dbReference type="SAM" id="MobiDB-lite"/>
    </source>
</evidence>
<evidence type="ECO:0000313" key="3">
    <source>
        <dbReference type="Proteomes" id="UP000007796"/>
    </source>
</evidence>
<dbReference type="HOGENOM" id="CLU_382693_0_0_1"/>
<dbReference type="GeneID" id="25977661"/>
<dbReference type="EMBL" id="GL630006">
    <property type="protein sequence ID" value="EFW98597.1"/>
    <property type="molecule type" value="Genomic_DNA"/>
</dbReference>